<dbReference type="RefSeq" id="WP_221249742.1">
    <property type="nucleotide sequence ID" value="NZ_AP024355.1"/>
</dbReference>
<proteinExistence type="predicted"/>
<dbReference type="EMBL" id="AP024355">
    <property type="protein sequence ID" value="BCR06363.1"/>
    <property type="molecule type" value="Genomic_DNA"/>
</dbReference>
<dbReference type="InterPro" id="IPR007456">
    <property type="entry name" value="Smg"/>
</dbReference>
<dbReference type="PANTHER" id="PTHR38692">
    <property type="entry name" value="PROTEIN SMG"/>
    <property type="match status" value="1"/>
</dbReference>
<evidence type="ECO:0000313" key="1">
    <source>
        <dbReference type="EMBL" id="BCR06363.1"/>
    </source>
</evidence>
<organism evidence="1 2">
    <name type="scientific">Desulfuromonas versatilis</name>
    <dbReference type="NCBI Taxonomy" id="2802975"/>
    <lineage>
        <taxon>Bacteria</taxon>
        <taxon>Pseudomonadati</taxon>
        <taxon>Thermodesulfobacteriota</taxon>
        <taxon>Desulfuromonadia</taxon>
        <taxon>Desulfuromonadales</taxon>
        <taxon>Desulfuromonadaceae</taxon>
        <taxon>Desulfuromonas</taxon>
    </lineage>
</organism>
<name>A0ABN6E208_9BACT</name>
<reference evidence="1 2" key="1">
    <citation type="journal article" date="2016" name="C (Basel)">
        <title>Selective Growth of and Electricity Production by Marine Exoelectrogenic Bacteria in Self-Aggregated Hydrogel of Microbially Reduced Graphene Oxide.</title>
        <authorList>
            <person name="Yoshida N."/>
            <person name="Goto Y."/>
            <person name="Miyata Y."/>
        </authorList>
    </citation>
    <scope>NUCLEOTIDE SEQUENCE [LARGE SCALE GENOMIC DNA]</scope>
    <source>
        <strain evidence="1 2">NIT-T3</strain>
    </source>
</reference>
<reference evidence="1 2" key="2">
    <citation type="journal article" date="2021" name="Int. J. Syst. Evol. Microbiol.">
        <title>Isolation and Polyphasic Characterization of Desulfuromonas versatilis sp. Nov., an Electrogenic Bacteria Capable of Versatile Metabolism Isolated from a Graphene Oxide-Reducing Enrichment Culture.</title>
        <authorList>
            <person name="Xie L."/>
            <person name="Yoshida N."/>
            <person name="Ishii S."/>
            <person name="Meng L."/>
        </authorList>
    </citation>
    <scope>NUCLEOTIDE SEQUENCE [LARGE SCALE GENOMIC DNA]</scope>
    <source>
        <strain evidence="1 2">NIT-T3</strain>
    </source>
</reference>
<evidence type="ECO:0000313" key="2">
    <source>
        <dbReference type="Proteomes" id="UP001319827"/>
    </source>
</evidence>
<dbReference type="PANTHER" id="PTHR38692:SF1">
    <property type="entry name" value="PROTEIN SMG"/>
    <property type="match status" value="1"/>
</dbReference>
<dbReference type="Proteomes" id="UP001319827">
    <property type="component" value="Chromosome"/>
</dbReference>
<gene>
    <name evidence="1" type="primary">smg</name>
    <name evidence="1" type="ORF">DESUT3_34320</name>
</gene>
<keyword evidence="2" id="KW-1185">Reference proteome</keyword>
<accession>A0ABN6E208</accession>
<dbReference type="Pfam" id="PF04361">
    <property type="entry name" value="DUF494"/>
    <property type="match status" value="1"/>
</dbReference>
<protein>
    <submittedName>
        <fullName evidence="1">Protein Smg</fullName>
    </submittedName>
</protein>
<sequence>MRERVLAIVSIIAQYVMEDRDQMSEADIVEELLAEGFDSEEIDAAFSWMEALSLQPPLKGALPLAAATNRVFSPEEVRGLSLEARGFLVKLRTLGIIDDDIQEEIIDKALQLAEEEVSVKEVKAVAALTLFARSTNDLQKEVDCFMDDDWARLYH</sequence>